<name>A0A7W2I2Q2_9CORY</name>
<keyword evidence="2" id="KW-1185">Reference proteome</keyword>
<keyword evidence="1" id="KW-0378">Hydrolase</keyword>
<dbReference type="GO" id="GO:0004180">
    <property type="term" value="F:carboxypeptidase activity"/>
    <property type="evidence" value="ECO:0007669"/>
    <property type="project" value="UniProtKB-KW"/>
</dbReference>
<organism evidence="1 2">
    <name type="scientific">Corynebacterium haemomassiliense</name>
    <dbReference type="NCBI Taxonomy" id="2754726"/>
    <lineage>
        <taxon>Bacteria</taxon>
        <taxon>Bacillati</taxon>
        <taxon>Actinomycetota</taxon>
        <taxon>Actinomycetes</taxon>
        <taxon>Mycobacteriales</taxon>
        <taxon>Corynebacteriaceae</taxon>
        <taxon>Corynebacterium</taxon>
    </lineage>
</organism>
<dbReference type="EMBL" id="JACDTZ010000001">
    <property type="protein sequence ID" value="MBA5243302.1"/>
    <property type="molecule type" value="Genomic_DNA"/>
</dbReference>
<dbReference type="Pfam" id="PF13620">
    <property type="entry name" value="CarboxypepD_reg"/>
    <property type="match status" value="1"/>
</dbReference>
<gene>
    <name evidence="1" type="ORF">H0193_00455</name>
</gene>
<proteinExistence type="predicted"/>
<evidence type="ECO:0000313" key="2">
    <source>
        <dbReference type="Proteomes" id="UP000523682"/>
    </source>
</evidence>
<dbReference type="SUPFAM" id="SSF49464">
    <property type="entry name" value="Carboxypeptidase regulatory domain-like"/>
    <property type="match status" value="1"/>
</dbReference>
<dbReference type="Gene3D" id="2.60.40.1120">
    <property type="entry name" value="Carboxypeptidase-like, regulatory domain"/>
    <property type="match status" value="1"/>
</dbReference>
<reference evidence="1 2" key="1">
    <citation type="submission" date="2020-07" db="EMBL/GenBank/DDBJ databases">
        <title>Draft genome and description of Corynebacterium haemomassiliense strain Marseile-Q3615 sp. nov.</title>
        <authorList>
            <person name="Boxberger M."/>
            <person name="La Scola B."/>
        </authorList>
    </citation>
    <scope>NUCLEOTIDE SEQUENCE [LARGE SCALE GENOMIC DNA]</scope>
    <source>
        <strain evidence="1 2">Marseille-Q3615</strain>
    </source>
</reference>
<dbReference type="AlphaFoldDB" id="A0A7W2I2Q2"/>
<dbReference type="InterPro" id="IPR008969">
    <property type="entry name" value="CarboxyPept-like_regulatory"/>
</dbReference>
<protein>
    <submittedName>
        <fullName evidence="1">Carboxypeptidase regulatory-like domain-containing protein</fullName>
    </submittedName>
</protein>
<comment type="caution">
    <text evidence="1">The sequence shown here is derived from an EMBL/GenBank/DDBJ whole genome shotgun (WGS) entry which is preliminary data.</text>
</comment>
<dbReference type="Proteomes" id="UP000523682">
    <property type="component" value="Unassembled WGS sequence"/>
</dbReference>
<accession>A0A7W2I2Q2</accession>
<sequence>MPINTVKLTVRGATQGEFPAHATYGVRTNVNAEYVDAPGYGGVDADGNPTLYVFIPETYTTDIQTLQIQFDDPGQELPKGRTGTSATLYTAPASQVSLKTFDEFGEPAQLIPASIAFEEFTFPASRHDNAGTIYFDHLPACKPVTVKFDTPKFSKYLAPVSVSSDGLSPANTTDLGTHTIRFERGEFTASILGTDGQPIAGQSVRVEGPGGIQTLTTNDAGRFDLTEAQPGAYTLSAESNGSTLQKTLFVKPGESRSVSARFAAAPVSGTQAITTVTSTVAAETTVTPAPVTVQSMATVTETVLSTTTTSRTVPATVHTGEPVTVTSTAHVAITSTAPRPVVTRTASATTTTEKVVVDPNGRVVLTALAVVATLGGAVAAVLGSIPGLDVQQLAARIEGGK</sequence>
<evidence type="ECO:0000313" key="1">
    <source>
        <dbReference type="EMBL" id="MBA5243302.1"/>
    </source>
</evidence>
<keyword evidence="1" id="KW-0645">Protease</keyword>
<dbReference type="RefSeq" id="WP_181888078.1">
    <property type="nucleotide sequence ID" value="NZ_JACDTZ010000001.1"/>
</dbReference>
<keyword evidence="1" id="KW-0121">Carboxypeptidase</keyword>